<evidence type="ECO:0000256" key="6">
    <source>
        <dbReference type="SAM" id="Phobius"/>
    </source>
</evidence>
<dbReference type="Proteomes" id="UP001597493">
    <property type="component" value="Unassembled WGS sequence"/>
</dbReference>
<evidence type="ECO:0000256" key="5">
    <source>
        <dbReference type="ARBA" id="ARBA00023136"/>
    </source>
</evidence>
<accession>A0ABW5QUW3</accession>
<keyword evidence="5 6" id="KW-0472">Membrane</keyword>
<comment type="subcellular location">
    <subcellularLocation>
        <location evidence="1">Cell membrane</location>
        <topology evidence="1">Multi-pass membrane protein</topology>
    </subcellularLocation>
</comment>
<name>A0ABW5QUW3_9BACL</name>
<dbReference type="PANTHER" id="PTHR30086:SF6">
    <property type="entry name" value="AMINO ACID EFFLUX PROTEIN YCGF-RELATED"/>
    <property type="match status" value="1"/>
</dbReference>
<sequence length="209" mass="23155">MSVLFGYFLFGLSLSAPIGPINAAQLDMGLKRGFAHAWLVGIGAMCADILYMLLVYFGFVHFVTLPFVKTFLWLFGSFVLLYTGFESLFARGGEMDVRSQADDKGYMKTLLTGFLMSLSNPMTIMFWLGIYGSVLAERAARYEWHELAAASAAMIAGIMLWDFAMALLAATFRRWLTPRLIRFIAVSSGLSLIGFGAYFGFKAFGLLFG</sequence>
<reference evidence="8" key="1">
    <citation type="journal article" date="2019" name="Int. J. Syst. Evol. Microbiol.">
        <title>The Global Catalogue of Microorganisms (GCM) 10K type strain sequencing project: providing services to taxonomists for standard genome sequencing and annotation.</title>
        <authorList>
            <consortium name="The Broad Institute Genomics Platform"/>
            <consortium name="The Broad Institute Genome Sequencing Center for Infectious Disease"/>
            <person name="Wu L."/>
            <person name="Ma J."/>
        </authorList>
    </citation>
    <scope>NUCLEOTIDE SEQUENCE [LARGE SCALE GENOMIC DNA]</scope>
    <source>
        <strain evidence="8">TISTR 1827</strain>
    </source>
</reference>
<feature type="transmembrane region" description="Helical" evidence="6">
    <location>
        <begin position="71"/>
        <end position="90"/>
    </location>
</feature>
<dbReference type="Pfam" id="PF01810">
    <property type="entry name" value="LysE"/>
    <property type="match status" value="1"/>
</dbReference>
<evidence type="ECO:0000256" key="1">
    <source>
        <dbReference type="ARBA" id="ARBA00004651"/>
    </source>
</evidence>
<keyword evidence="3 6" id="KW-0812">Transmembrane</keyword>
<keyword evidence="8" id="KW-1185">Reference proteome</keyword>
<evidence type="ECO:0000256" key="2">
    <source>
        <dbReference type="ARBA" id="ARBA00022475"/>
    </source>
</evidence>
<dbReference type="RefSeq" id="WP_379270643.1">
    <property type="nucleotide sequence ID" value="NZ_JBHUGT010000044.1"/>
</dbReference>
<evidence type="ECO:0000313" key="8">
    <source>
        <dbReference type="Proteomes" id="UP001597493"/>
    </source>
</evidence>
<evidence type="ECO:0000313" key="7">
    <source>
        <dbReference type="EMBL" id="MFD2659970.1"/>
    </source>
</evidence>
<keyword evidence="4 6" id="KW-1133">Transmembrane helix</keyword>
<dbReference type="EMBL" id="JBHUMY010000006">
    <property type="protein sequence ID" value="MFD2659970.1"/>
    <property type="molecule type" value="Genomic_DNA"/>
</dbReference>
<organism evidence="7 8">
    <name type="scientific">Paenibacillus thailandensis</name>
    <dbReference type="NCBI Taxonomy" id="393250"/>
    <lineage>
        <taxon>Bacteria</taxon>
        <taxon>Bacillati</taxon>
        <taxon>Bacillota</taxon>
        <taxon>Bacilli</taxon>
        <taxon>Bacillales</taxon>
        <taxon>Paenibacillaceae</taxon>
        <taxon>Paenibacillus</taxon>
    </lineage>
</organism>
<protein>
    <submittedName>
        <fullName evidence="7">LysE family transporter</fullName>
    </submittedName>
</protein>
<gene>
    <name evidence="7" type="ORF">ACFSW5_06775</name>
</gene>
<evidence type="ECO:0000256" key="4">
    <source>
        <dbReference type="ARBA" id="ARBA00022989"/>
    </source>
</evidence>
<evidence type="ECO:0000256" key="3">
    <source>
        <dbReference type="ARBA" id="ARBA00022692"/>
    </source>
</evidence>
<dbReference type="PANTHER" id="PTHR30086">
    <property type="entry name" value="ARGININE EXPORTER PROTEIN ARGO"/>
    <property type="match status" value="1"/>
</dbReference>
<feature type="transmembrane region" description="Helical" evidence="6">
    <location>
        <begin position="180"/>
        <end position="201"/>
    </location>
</feature>
<feature type="transmembrane region" description="Helical" evidence="6">
    <location>
        <begin position="110"/>
        <end position="135"/>
    </location>
</feature>
<feature type="transmembrane region" description="Helical" evidence="6">
    <location>
        <begin position="33"/>
        <end position="59"/>
    </location>
</feature>
<feature type="transmembrane region" description="Helical" evidence="6">
    <location>
        <begin position="147"/>
        <end position="168"/>
    </location>
</feature>
<keyword evidence="2" id="KW-1003">Cell membrane</keyword>
<dbReference type="InterPro" id="IPR001123">
    <property type="entry name" value="LeuE-type"/>
</dbReference>
<comment type="caution">
    <text evidence="7">The sequence shown here is derived from an EMBL/GenBank/DDBJ whole genome shotgun (WGS) entry which is preliminary data.</text>
</comment>
<proteinExistence type="predicted"/>